<evidence type="ECO:0000313" key="2">
    <source>
        <dbReference type="Proteomes" id="UP000664904"/>
    </source>
</evidence>
<gene>
    <name evidence="1" type="ORF">J5O05_05460</name>
</gene>
<dbReference type="RefSeq" id="WP_208843937.1">
    <property type="nucleotide sequence ID" value="NZ_CP072133.1"/>
</dbReference>
<evidence type="ECO:0000313" key="1">
    <source>
        <dbReference type="EMBL" id="QTH72312.1"/>
    </source>
</evidence>
<protein>
    <submittedName>
        <fullName evidence="1">Uncharacterized protein</fullName>
    </submittedName>
</protein>
<dbReference type="AlphaFoldDB" id="A0A975HLV2"/>
<reference evidence="1" key="1">
    <citation type="submission" date="2021-03" db="EMBL/GenBank/DDBJ databases">
        <title>Complete Genome of Pseudoalteromonas xiamenensis STKMTI.2, a new potential marine bacterium producing anti-Vibrio compounds.</title>
        <authorList>
            <person name="Handayani D.P."/>
            <person name="Isnansetyo A."/>
            <person name="Istiqomah I."/>
            <person name="Jumina J."/>
        </authorList>
    </citation>
    <scope>NUCLEOTIDE SEQUENCE</scope>
    <source>
        <strain evidence="1">STKMTI.2</strain>
    </source>
</reference>
<accession>A0A975HLV2</accession>
<dbReference type="EMBL" id="CP072133">
    <property type="protein sequence ID" value="QTH72312.1"/>
    <property type="molecule type" value="Genomic_DNA"/>
</dbReference>
<sequence>MTKVFTLTVIEMVLYHNATLANPATKQLLGNGWLMVKDGRIVQRSQQ</sequence>
<proteinExistence type="predicted"/>
<organism evidence="1 2">
    <name type="scientific">Pseudoalteromonas xiamenensis</name>
    <dbReference type="NCBI Taxonomy" id="882626"/>
    <lineage>
        <taxon>Bacteria</taxon>
        <taxon>Pseudomonadati</taxon>
        <taxon>Pseudomonadota</taxon>
        <taxon>Gammaproteobacteria</taxon>
        <taxon>Alteromonadales</taxon>
        <taxon>Pseudoalteromonadaceae</taxon>
        <taxon>Pseudoalteromonas</taxon>
    </lineage>
</organism>
<dbReference type="KEGG" id="pxi:J5O05_05460"/>
<keyword evidence="2" id="KW-1185">Reference proteome</keyword>
<dbReference type="Proteomes" id="UP000664904">
    <property type="component" value="Chromosome"/>
</dbReference>
<name>A0A975HLV2_9GAMM</name>